<protein>
    <submittedName>
        <fullName evidence="2 3">Uncharacterized protein</fullName>
    </submittedName>
</protein>
<dbReference type="Proteomes" id="UP000030765">
    <property type="component" value="Unassembled WGS sequence"/>
</dbReference>
<proteinExistence type="predicted"/>
<sequence>MQLNSDWSIGTGTQWIEQVIALKLLNCIRVVNRVHPHPFVNSAAPKDTAASSGQPKQ</sequence>
<name>A0A084WU54_ANOSI</name>
<evidence type="ECO:0000313" key="2">
    <source>
        <dbReference type="EMBL" id="KFB53748.1"/>
    </source>
</evidence>
<reference evidence="3" key="2">
    <citation type="submission" date="2020-05" db="UniProtKB">
        <authorList>
            <consortium name="EnsemblMetazoa"/>
        </authorList>
    </citation>
    <scope>IDENTIFICATION</scope>
</reference>
<dbReference type="EMBL" id="ATLV01027002">
    <property type="status" value="NOT_ANNOTATED_CDS"/>
    <property type="molecule type" value="Genomic_DNA"/>
</dbReference>
<evidence type="ECO:0000256" key="1">
    <source>
        <dbReference type="SAM" id="MobiDB-lite"/>
    </source>
</evidence>
<dbReference type="VEuPathDB" id="VectorBase:ASIC022128"/>
<dbReference type="EMBL" id="KE525421">
    <property type="protein sequence ID" value="KFB53748.1"/>
    <property type="molecule type" value="Genomic_DNA"/>
</dbReference>
<evidence type="ECO:0000313" key="4">
    <source>
        <dbReference type="Proteomes" id="UP000030765"/>
    </source>
</evidence>
<evidence type="ECO:0000313" key="3">
    <source>
        <dbReference type="EnsemblMetazoa" id="ASIC022128-PA"/>
    </source>
</evidence>
<feature type="region of interest" description="Disordered" evidence="1">
    <location>
        <begin position="38"/>
        <end position="57"/>
    </location>
</feature>
<organism evidence="2">
    <name type="scientific">Anopheles sinensis</name>
    <name type="common">Mosquito</name>
    <dbReference type="NCBI Taxonomy" id="74873"/>
    <lineage>
        <taxon>Eukaryota</taxon>
        <taxon>Metazoa</taxon>
        <taxon>Ecdysozoa</taxon>
        <taxon>Arthropoda</taxon>
        <taxon>Hexapoda</taxon>
        <taxon>Insecta</taxon>
        <taxon>Pterygota</taxon>
        <taxon>Neoptera</taxon>
        <taxon>Endopterygota</taxon>
        <taxon>Diptera</taxon>
        <taxon>Nematocera</taxon>
        <taxon>Culicoidea</taxon>
        <taxon>Culicidae</taxon>
        <taxon>Anophelinae</taxon>
        <taxon>Anopheles</taxon>
    </lineage>
</organism>
<gene>
    <name evidence="2" type="ORF">ZHAS_00022128</name>
</gene>
<dbReference type="AlphaFoldDB" id="A0A084WU54"/>
<dbReference type="EnsemblMetazoa" id="ASIC022128-RA">
    <property type="protein sequence ID" value="ASIC022128-PA"/>
    <property type="gene ID" value="ASIC022128"/>
</dbReference>
<reference evidence="2 4" key="1">
    <citation type="journal article" date="2014" name="BMC Genomics">
        <title>Genome sequence of Anopheles sinensis provides insight into genetics basis of mosquito competence for malaria parasites.</title>
        <authorList>
            <person name="Zhou D."/>
            <person name="Zhang D."/>
            <person name="Ding G."/>
            <person name="Shi L."/>
            <person name="Hou Q."/>
            <person name="Ye Y."/>
            <person name="Xu Y."/>
            <person name="Zhou H."/>
            <person name="Xiong C."/>
            <person name="Li S."/>
            <person name="Yu J."/>
            <person name="Hong S."/>
            <person name="Yu X."/>
            <person name="Zou P."/>
            <person name="Chen C."/>
            <person name="Chang X."/>
            <person name="Wang W."/>
            <person name="Lv Y."/>
            <person name="Sun Y."/>
            <person name="Ma L."/>
            <person name="Shen B."/>
            <person name="Zhu C."/>
        </authorList>
    </citation>
    <scope>NUCLEOTIDE SEQUENCE [LARGE SCALE GENOMIC DNA]</scope>
</reference>
<accession>A0A084WU54</accession>
<keyword evidence="4" id="KW-1185">Reference proteome</keyword>